<evidence type="ECO:0000313" key="1">
    <source>
        <dbReference type="EMBL" id="RRT63065.1"/>
    </source>
</evidence>
<name>A0A426ZGG4_ENSVE</name>
<gene>
    <name evidence="1" type="ORF">B296_00042993</name>
</gene>
<sequence length="113" mass="13122">MSQHDRMFPCARRFVLVRREMIDFPLLDRSESLQQYPSDLWELVVPRHLWLLQFATILCMAPRDSRVLARPCAACGFTSPLVRQVLRQVGWSPLCQVDVRRGASHGCGRLTWL</sequence>
<accession>A0A426ZGG4</accession>
<dbReference type="Proteomes" id="UP000287651">
    <property type="component" value="Unassembled WGS sequence"/>
</dbReference>
<comment type="caution">
    <text evidence="1">The sequence shown here is derived from an EMBL/GenBank/DDBJ whole genome shotgun (WGS) entry which is preliminary data.</text>
</comment>
<reference evidence="1 2" key="1">
    <citation type="journal article" date="2014" name="Agronomy (Basel)">
        <title>A Draft Genome Sequence for Ensete ventricosum, the Drought-Tolerant Tree Against Hunger.</title>
        <authorList>
            <person name="Harrison J."/>
            <person name="Moore K.A."/>
            <person name="Paszkiewicz K."/>
            <person name="Jones T."/>
            <person name="Grant M."/>
            <person name="Ambacheew D."/>
            <person name="Muzemil S."/>
            <person name="Studholme D.J."/>
        </authorList>
    </citation>
    <scope>NUCLEOTIDE SEQUENCE [LARGE SCALE GENOMIC DNA]</scope>
</reference>
<proteinExistence type="predicted"/>
<evidence type="ECO:0000313" key="2">
    <source>
        <dbReference type="Proteomes" id="UP000287651"/>
    </source>
</evidence>
<protein>
    <submittedName>
        <fullName evidence="1">Uncharacterized protein</fullName>
    </submittedName>
</protein>
<dbReference type="EMBL" id="AMZH03006734">
    <property type="protein sequence ID" value="RRT63065.1"/>
    <property type="molecule type" value="Genomic_DNA"/>
</dbReference>
<dbReference type="AlphaFoldDB" id="A0A426ZGG4"/>
<organism evidence="1 2">
    <name type="scientific">Ensete ventricosum</name>
    <name type="common">Abyssinian banana</name>
    <name type="synonym">Musa ensete</name>
    <dbReference type="NCBI Taxonomy" id="4639"/>
    <lineage>
        <taxon>Eukaryota</taxon>
        <taxon>Viridiplantae</taxon>
        <taxon>Streptophyta</taxon>
        <taxon>Embryophyta</taxon>
        <taxon>Tracheophyta</taxon>
        <taxon>Spermatophyta</taxon>
        <taxon>Magnoliopsida</taxon>
        <taxon>Liliopsida</taxon>
        <taxon>Zingiberales</taxon>
        <taxon>Musaceae</taxon>
        <taxon>Ensete</taxon>
    </lineage>
</organism>